<reference evidence="1" key="1">
    <citation type="submission" date="2018-02" db="EMBL/GenBank/DDBJ databases">
        <authorList>
            <person name="Cohen D.B."/>
            <person name="Kent A.D."/>
        </authorList>
    </citation>
    <scope>NUCLEOTIDE SEQUENCE</scope>
</reference>
<gene>
    <name evidence="1" type="ORF">FSB_LOCUS9530</name>
</gene>
<sequence length="33" mass="2881">MVGFGCSGLIHGGGGGGGGGWEGAVGYTGIVGG</sequence>
<dbReference type="AlphaFoldDB" id="A0A2N9F3E3"/>
<name>A0A2N9F3E3_FAGSY</name>
<protein>
    <submittedName>
        <fullName evidence="1">Uncharacterized protein</fullName>
    </submittedName>
</protein>
<dbReference type="EMBL" id="OIVN01000527">
    <property type="protein sequence ID" value="SPC81648.1"/>
    <property type="molecule type" value="Genomic_DNA"/>
</dbReference>
<proteinExistence type="predicted"/>
<accession>A0A2N9F3E3</accession>
<organism evidence="1">
    <name type="scientific">Fagus sylvatica</name>
    <name type="common">Beechnut</name>
    <dbReference type="NCBI Taxonomy" id="28930"/>
    <lineage>
        <taxon>Eukaryota</taxon>
        <taxon>Viridiplantae</taxon>
        <taxon>Streptophyta</taxon>
        <taxon>Embryophyta</taxon>
        <taxon>Tracheophyta</taxon>
        <taxon>Spermatophyta</taxon>
        <taxon>Magnoliopsida</taxon>
        <taxon>eudicotyledons</taxon>
        <taxon>Gunneridae</taxon>
        <taxon>Pentapetalae</taxon>
        <taxon>rosids</taxon>
        <taxon>fabids</taxon>
        <taxon>Fagales</taxon>
        <taxon>Fagaceae</taxon>
        <taxon>Fagus</taxon>
    </lineage>
</organism>
<evidence type="ECO:0000313" key="1">
    <source>
        <dbReference type="EMBL" id="SPC81648.1"/>
    </source>
</evidence>